<dbReference type="RefSeq" id="WP_239167431.1">
    <property type="nucleotide sequence ID" value="NZ_BAAALC010000035.1"/>
</dbReference>
<accession>A0A8J3KPE9</accession>
<evidence type="ECO:0000259" key="2">
    <source>
        <dbReference type="Pfam" id="PF09084"/>
    </source>
</evidence>
<dbReference type="SUPFAM" id="SSF53850">
    <property type="entry name" value="Periplasmic binding protein-like II"/>
    <property type="match status" value="1"/>
</dbReference>
<proteinExistence type="predicted"/>
<dbReference type="AlphaFoldDB" id="A0A8J3KPE9"/>
<keyword evidence="4" id="KW-1185">Reference proteome</keyword>
<comment type="caution">
    <text evidence="3">The sequence shown here is derived from an EMBL/GenBank/DDBJ whole genome shotgun (WGS) entry which is preliminary data.</text>
</comment>
<evidence type="ECO:0000313" key="4">
    <source>
        <dbReference type="Proteomes" id="UP000630887"/>
    </source>
</evidence>
<keyword evidence="1" id="KW-0732">Signal</keyword>
<dbReference type="GO" id="GO:0009228">
    <property type="term" value="P:thiamine biosynthetic process"/>
    <property type="evidence" value="ECO:0007669"/>
    <property type="project" value="InterPro"/>
</dbReference>
<dbReference type="Proteomes" id="UP000630887">
    <property type="component" value="Unassembled WGS sequence"/>
</dbReference>
<feature type="chain" id="PRO_5038714106" evidence="1">
    <location>
        <begin position="22"/>
        <end position="332"/>
    </location>
</feature>
<dbReference type="InterPro" id="IPR027939">
    <property type="entry name" value="NMT1/THI5"/>
</dbReference>
<organism evidence="3 4">
    <name type="scientific">Catellatospora coxensis</name>
    <dbReference type="NCBI Taxonomy" id="310354"/>
    <lineage>
        <taxon>Bacteria</taxon>
        <taxon>Bacillati</taxon>
        <taxon>Actinomycetota</taxon>
        <taxon>Actinomycetes</taxon>
        <taxon>Micromonosporales</taxon>
        <taxon>Micromonosporaceae</taxon>
        <taxon>Catellatospora</taxon>
    </lineage>
</organism>
<dbReference type="EMBL" id="BONI01000026">
    <property type="protein sequence ID" value="GIG06672.1"/>
    <property type="molecule type" value="Genomic_DNA"/>
</dbReference>
<dbReference type="PANTHER" id="PTHR31528">
    <property type="entry name" value="4-AMINO-5-HYDROXYMETHYL-2-METHYLPYRIMIDINE PHOSPHATE SYNTHASE THI11-RELATED"/>
    <property type="match status" value="1"/>
</dbReference>
<dbReference type="InterPro" id="IPR015168">
    <property type="entry name" value="SsuA/THI5"/>
</dbReference>
<feature type="signal peptide" evidence="1">
    <location>
        <begin position="1"/>
        <end position="21"/>
    </location>
</feature>
<dbReference type="PANTHER" id="PTHR31528:SF15">
    <property type="entry name" value="RIBOFLAVIN-BINDING PROTEIN RIBY"/>
    <property type="match status" value="1"/>
</dbReference>
<dbReference type="PROSITE" id="PS51257">
    <property type="entry name" value="PROKAR_LIPOPROTEIN"/>
    <property type="match status" value="1"/>
</dbReference>
<reference evidence="3 4" key="1">
    <citation type="submission" date="2021-01" db="EMBL/GenBank/DDBJ databases">
        <title>Whole genome shotgun sequence of Catellatospora coxensis NBRC 107359.</title>
        <authorList>
            <person name="Komaki H."/>
            <person name="Tamura T."/>
        </authorList>
    </citation>
    <scope>NUCLEOTIDE SEQUENCE [LARGE SCALE GENOMIC DNA]</scope>
    <source>
        <strain evidence="3 4">NBRC 107359</strain>
    </source>
</reference>
<sequence>MRRLPMLAAAFALLLGAAACAPGTNDQPAAPGENKKVTLTLNWVPYGEHAPFYYGFDKGFYQAEGIDLTIKAGGGSGKTIQAVAQQQTDFGWADTPPLLKAITTGMKVKSVGVFLQKGPSSVEFLADKNITKISDLKGKTVGGTPGDAMYATFPALLKANGVDPAEVKVVNVDAAGKIAALAEGKVDAIQGFFHDQAPTIEAKTGKKVDHLLFADFGLNLLGTGLVVHDDTLAKDPELVKAFVRATQKSWAEAAKDIPGAAAAMEKLAENEPAKDVLIKQLTLCLPLVDTAAPGVNAEAKWTETITLMTTHAELKDAGAPSKYWSGTFATKG</sequence>
<evidence type="ECO:0000256" key="1">
    <source>
        <dbReference type="SAM" id="SignalP"/>
    </source>
</evidence>
<dbReference type="Gene3D" id="3.40.190.10">
    <property type="entry name" value="Periplasmic binding protein-like II"/>
    <property type="match status" value="2"/>
</dbReference>
<protein>
    <submittedName>
        <fullName evidence="3">Sulfonate ABC transporter substrate-binding protein</fullName>
    </submittedName>
</protein>
<dbReference type="Pfam" id="PF09084">
    <property type="entry name" value="NMT1"/>
    <property type="match status" value="1"/>
</dbReference>
<gene>
    <name evidence="3" type="primary">ssuA</name>
    <name evidence="3" type="ORF">Cco03nite_33720</name>
</gene>
<name>A0A8J3KPE9_9ACTN</name>
<evidence type="ECO:0000313" key="3">
    <source>
        <dbReference type="EMBL" id="GIG06672.1"/>
    </source>
</evidence>
<feature type="domain" description="SsuA/THI5-like" evidence="2">
    <location>
        <begin position="48"/>
        <end position="256"/>
    </location>
</feature>